<evidence type="ECO:0000313" key="3">
    <source>
        <dbReference type="Proteomes" id="UP000075902"/>
    </source>
</evidence>
<reference evidence="2" key="2">
    <citation type="submission" date="2020-05" db="UniProtKB">
        <authorList>
            <consortium name="EnsemblMetazoa"/>
        </authorList>
    </citation>
    <scope>IDENTIFICATION</scope>
    <source>
        <strain evidence="2">CM1001059</strain>
    </source>
</reference>
<dbReference type="AlphaFoldDB" id="A0A182TKP3"/>
<sequence>MQQNRSIFICLLGGLRALTTPSDGKRLSSERLGTGIGGRSASASEARESTGALREGLSAGIGGRARESTESVATALRERLAAGRCSRSRESTESTVSSVATVSREASEALVKRLSAGIGRRSRSAEANLSHYAGFTFCNVDIWTWALITRFSFPTQRLPTNLPWTGAQATIATQATSTKRHEKDCIVEGGVGKNVLRIVTKASSTIVLITSAKSSQAK</sequence>
<feature type="region of interest" description="Disordered" evidence="1">
    <location>
        <begin position="22"/>
        <end position="51"/>
    </location>
</feature>
<name>A0A182TKP3_9DIPT</name>
<evidence type="ECO:0000313" key="2">
    <source>
        <dbReference type="EnsemblMetazoa" id="AMEC004065-PA"/>
    </source>
</evidence>
<feature type="compositionally biased region" description="Low complexity" evidence="1">
    <location>
        <begin position="39"/>
        <end position="51"/>
    </location>
</feature>
<proteinExistence type="predicted"/>
<reference evidence="3" key="1">
    <citation type="submission" date="2014-01" db="EMBL/GenBank/DDBJ databases">
        <title>The Genome Sequence of Anopheles melas CM1001059_A (V2).</title>
        <authorList>
            <consortium name="The Broad Institute Genomics Platform"/>
            <person name="Neafsey D.E."/>
            <person name="Besansky N."/>
            <person name="Howell P."/>
            <person name="Walton C."/>
            <person name="Young S.K."/>
            <person name="Zeng Q."/>
            <person name="Gargeya S."/>
            <person name="Fitzgerald M."/>
            <person name="Haas B."/>
            <person name="Abouelleil A."/>
            <person name="Allen A.W."/>
            <person name="Alvarado L."/>
            <person name="Arachchi H.M."/>
            <person name="Berlin A.M."/>
            <person name="Chapman S.B."/>
            <person name="Gainer-Dewar J."/>
            <person name="Goldberg J."/>
            <person name="Griggs A."/>
            <person name="Gujja S."/>
            <person name="Hansen M."/>
            <person name="Howarth C."/>
            <person name="Imamovic A."/>
            <person name="Ireland A."/>
            <person name="Larimer J."/>
            <person name="McCowan C."/>
            <person name="Murphy C."/>
            <person name="Pearson M."/>
            <person name="Poon T.W."/>
            <person name="Priest M."/>
            <person name="Roberts A."/>
            <person name="Saif S."/>
            <person name="Shea T."/>
            <person name="Sisk P."/>
            <person name="Sykes S."/>
            <person name="Wortman J."/>
            <person name="Nusbaum C."/>
            <person name="Birren B."/>
        </authorList>
    </citation>
    <scope>NUCLEOTIDE SEQUENCE [LARGE SCALE GENOMIC DNA]</scope>
    <source>
        <strain evidence="3">CM1001059</strain>
    </source>
</reference>
<keyword evidence="3" id="KW-1185">Reference proteome</keyword>
<evidence type="ECO:0000256" key="1">
    <source>
        <dbReference type="SAM" id="MobiDB-lite"/>
    </source>
</evidence>
<protein>
    <submittedName>
        <fullName evidence="2">Uncharacterized protein</fullName>
    </submittedName>
</protein>
<dbReference type="EnsemblMetazoa" id="AMEC004065-RA">
    <property type="protein sequence ID" value="AMEC004065-PA"/>
    <property type="gene ID" value="AMEC004065"/>
</dbReference>
<dbReference type="VEuPathDB" id="VectorBase:AMEC004065"/>
<accession>A0A182TKP3</accession>
<organism evidence="2 3">
    <name type="scientific">Anopheles melas</name>
    <dbReference type="NCBI Taxonomy" id="34690"/>
    <lineage>
        <taxon>Eukaryota</taxon>
        <taxon>Metazoa</taxon>
        <taxon>Ecdysozoa</taxon>
        <taxon>Arthropoda</taxon>
        <taxon>Hexapoda</taxon>
        <taxon>Insecta</taxon>
        <taxon>Pterygota</taxon>
        <taxon>Neoptera</taxon>
        <taxon>Endopterygota</taxon>
        <taxon>Diptera</taxon>
        <taxon>Nematocera</taxon>
        <taxon>Culicoidea</taxon>
        <taxon>Culicidae</taxon>
        <taxon>Anophelinae</taxon>
        <taxon>Anopheles</taxon>
    </lineage>
</organism>
<dbReference type="Proteomes" id="UP000075902">
    <property type="component" value="Unassembled WGS sequence"/>
</dbReference>